<dbReference type="RefSeq" id="WP_076650113.1">
    <property type="nucleotide sequence ID" value="NZ_FTPS01000001.1"/>
</dbReference>
<dbReference type="Pfam" id="PF04325">
    <property type="entry name" value="DUF465"/>
    <property type="match status" value="1"/>
</dbReference>
<name>A0A1R3WUR8_9RHOB</name>
<evidence type="ECO:0008006" key="4">
    <source>
        <dbReference type="Google" id="ProtNLM"/>
    </source>
</evidence>
<evidence type="ECO:0000313" key="2">
    <source>
        <dbReference type="EMBL" id="SIT81725.1"/>
    </source>
</evidence>
<dbReference type="EMBL" id="FTPS01000001">
    <property type="protein sequence ID" value="SIT81725.1"/>
    <property type="molecule type" value="Genomic_DNA"/>
</dbReference>
<dbReference type="STRING" id="515897.SAMN05421849_1533"/>
<dbReference type="InterPro" id="IPR007420">
    <property type="entry name" value="DUF465"/>
</dbReference>
<dbReference type="AlphaFoldDB" id="A0A1R3WUR8"/>
<keyword evidence="1" id="KW-0175">Coiled coil</keyword>
<keyword evidence="3" id="KW-1185">Reference proteome</keyword>
<feature type="coiled-coil region" evidence="1">
    <location>
        <begin position="19"/>
        <end position="67"/>
    </location>
</feature>
<dbReference type="Proteomes" id="UP000192455">
    <property type="component" value="Unassembled WGS sequence"/>
</dbReference>
<sequence length="74" mass="8699">MDATSDLSMKSDEVLRLELEVLRRQHRDLDEAIRALEDRGTADQLTVRRLKKQKLQLKDMITRIEDRLIPDIIA</sequence>
<evidence type="ECO:0000256" key="1">
    <source>
        <dbReference type="SAM" id="Coils"/>
    </source>
</evidence>
<accession>A0A1R3WUR8</accession>
<gene>
    <name evidence="2" type="ORF">SAMN05421849_1533</name>
</gene>
<organism evidence="2 3">
    <name type="scientific">Pontibaca methylaminivorans</name>
    <dbReference type="NCBI Taxonomy" id="515897"/>
    <lineage>
        <taxon>Bacteria</taxon>
        <taxon>Pseudomonadati</taxon>
        <taxon>Pseudomonadota</taxon>
        <taxon>Alphaproteobacteria</taxon>
        <taxon>Rhodobacterales</taxon>
        <taxon>Roseobacteraceae</taxon>
        <taxon>Pontibaca</taxon>
    </lineage>
</organism>
<reference evidence="2 3" key="1">
    <citation type="submission" date="2017-01" db="EMBL/GenBank/DDBJ databases">
        <authorList>
            <person name="Mah S.A."/>
            <person name="Swanson W.J."/>
            <person name="Moy G.W."/>
            <person name="Vacquier V.D."/>
        </authorList>
    </citation>
    <scope>NUCLEOTIDE SEQUENCE [LARGE SCALE GENOMIC DNA]</scope>
    <source>
        <strain evidence="2 3">DSM 21219</strain>
    </source>
</reference>
<dbReference type="Gene3D" id="6.10.280.50">
    <property type="match status" value="1"/>
</dbReference>
<protein>
    <recommendedName>
        <fullName evidence="4">DUF465 domain-containing protein</fullName>
    </recommendedName>
</protein>
<dbReference type="InterPro" id="IPR038444">
    <property type="entry name" value="DUF465_sf"/>
</dbReference>
<evidence type="ECO:0000313" key="3">
    <source>
        <dbReference type="Proteomes" id="UP000192455"/>
    </source>
</evidence>
<proteinExistence type="predicted"/>